<gene>
    <name evidence="2" type="ORF">ABZ507_21590</name>
</gene>
<keyword evidence="3" id="KW-1185">Reference proteome</keyword>
<proteinExistence type="predicted"/>
<comment type="caution">
    <text evidence="2">The sequence shown here is derived from an EMBL/GenBank/DDBJ whole genome shotgun (WGS) entry which is preliminary data.</text>
</comment>
<name>A0ABV2XET5_9NOCA</name>
<evidence type="ECO:0000313" key="2">
    <source>
        <dbReference type="EMBL" id="MEU2124410.1"/>
    </source>
</evidence>
<dbReference type="InterPro" id="IPR056785">
    <property type="entry name" value="YkcA/B-like_C"/>
</dbReference>
<organism evidence="2 3">
    <name type="scientific">Nocardia niwae</name>
    <dbReference type="NCBI Taxonomy" id="626084"/>
    <lineage>
        <taxon>Bacteria</taxon>
        <taxon>Bacillati</taxon>
        <taxon>Actinomycetota</taxon>
        <taxon>Actinomycetes</taxon>
        <taxon>Mycobacteriales</taxon>
        <taxon>Nocardiaceae</taxon>
        <taxon>Nocardia</taxon>
    </lineage>
</organism>
<reference evidence="2 3" key="1">
    <citation type="submission" date="2024-06" db="EMBL/GenBank/DDBJ databases">
        <title>The Natural Products Discovery Center: Release of the First 8490 Sequenced Strains for Exploring Actinobacteria Biosynthetic Diversity.</title>
        <authorList>
            <person name="Kalkreuter E."/>
            <person name="Kautsar S.A."/>
            <person name="Yang D."/>
            <person name="Bader C.D."/>
            <person name="Teijaro C.N."/>
            <person name="Fluegel L."/>
            <person name="Davis C.M."/>
            <person name="Simpson J.R."/>
            <person name="Lauterbach L."/>
            <person name="Steele A.D."/>
            <person name="Gui C."/>
            <person name="Meng S."/>
            <person name="Li G."/>
            <person name="Viehrig K."/>
            <person name="Ye F."/>
            <person name="Su P."/>
            <person name="Kiefer A.F."/>
            <person name="Nichols A."/>
            <person name="Cepeda A.J."/>
            <person name="Yan W."/>
            <person name="Fan B."/>
            <person name="Jiang Y."/>
            <person name="Adhikari A."/>
            <person name="Zheng C.-J."/>
            <person name="Schuster L."/>
            <person name="Cowan T.M."/>
            <person name="Smanski M.J."/>
            <person name="Chevrette M.G."/>
            <person name="De Carvalho L.P.S."/>
            <person name="Shen B."/>
        </authorList>
    </citation>
    <scope>NUCLEOTIDE SEQUENCE [LARGE SCALE GENOMIC DNA]</scope>
    <source>
        <strain evidence="2 3">NPDC019434</strain>
    </source>
</reference>
<dbReference type="Pfam" id="PF24878">
    <property type="entry name" value="YkcB_C"/>
    <property type="match status" value="1"/>
</dbReference>
<dbReference type="EMBL" id="JBEYBR010000058">
    <property type="protein sequence ID" value="MEU2124410.1"/>
    <property type="molecule type" value="Genomic_DNA"/>
</dbReference>
<protein>
    <recommendedName>
        <fullName evidence="1">Putative mannosyltransferase YkcA/B-like C-terminal domain-containing protein</fullName>
    </recommendedName>
</protein>
<feature type="domain" description="Putative mannosyltransferase YkcA/B-like C-terminal" evidence="1">
    <location>
        <begin position="9"/>
        <end position="50"/>
    </location>
</feature>
<sequence length="70" mass="7755">MPRRWRSGQFKRYVADGQVHYFLAQGQGMRPGSRGEESAAEEITEWVKAHYTAKTVGNVTVDDLTAPTGG</sequence>
<dbReference type="Proteomes" id="UP001550535">
    <property type="component" value="Unassembled WGS sequence"/>
</dbReference>
<accession>A0ABV2XET5</accession>
<dbReference type="RefSeq" id="WP_357808284.1">
    <property type="nucleotide sequence ID" value="NZ_JBEYBM010000021.1"/>
</dbReference>
<evidence type="ECO:0000259" key="1">
    <source>
        <dbReference type="Pfam" id="PF24878"/>
    </source>
</evidence>
<evidence type="ECO:0000313" key="3">
    <source>
        <dbReference type="Proteomes" id="UP001550535"/>
    </source>
</evidence>